<name>A0A382YVV0_9ZZZZ</name>
<organism evidence="1">
    <name type="scientific">marine metagenome</name>
    <dbReference type="NCBI Taxonomy" id="408172"/>
    <lineage>
        <taxon>unclassified sequences</taxon>
        <taxon>metagenomes</taxon>
        <taxon>ecological metagenomes</taxon>
    </lineage>
</organism>
<proteinExistence type="predicted"/>
<evidence type="ECO:0000313" key="1">
    <source>
        <dbReference type="EMBL" id="SVD87240.1"/>
    </source>
</evidence>
<accession>A0A382YVV0</accession>
<dbReference type="AlphaFoldDB" id="A0A382YVV0"/>
<dbReference type="EMBL" id="UINC01178857">
    <property type="protein sequence ID" value="SVD87240.1"/>
    <property type="molecule type" value="Genomic_DNA"/>
</dbReference>
<reference evidence="1" key="1">
    <citation type="submission" date="2018-05" db="EMBL/GenBank/DDBJ databases">
        <authorList>
            <person name="Lanie J.A."/>
            <person name="Ng W.-L."/>
            <person name="Kazmierczak K.M."/>
            <person name="Andrzejewski T.M."/>
            <person name="Davidsen T.M."/>
            <person name="Wayne K.J."/>
            <person name="Tettelin H."/>
            <person name="Glass J.I."/>
            <person name="Rusch D."/>
            <person name="Podicherti R."/>
            <person name="Tsui H.-C.T."/>
            <person name="Winkler M.E."/>
        </authorList>
    </citation>
    <scope>NUCLEOTIDE SEQUENCE</scope>
</reference>
<sequence>MKKLLIALAFIMGCDQNTNSEDDDLPKIELSEIKVVQEGGGLAPITYSLGFKGNIINTTDNVFKSFRQTVIFNAANGNQIDAEMGLPMFRWLCPRDTLFSGGKSKDFEEGFIDSVISYEPIDLGLIVVYGQGNECDKNN</sequence>
<protein>
    <submittedName>
        <fullName evidence="1">Uncharacterized protein</fullName>
    </submittedName>
</protein>
<gene>
    <name evidence="1" type="ORF">METZ01_LOCUS440094</name>
</gene>